<proteinExistence type="predicted"/>
<accession>A0AA40I8B2</accession>
<evidence type="ECO:0000256" key="2">
    <source>
        <dbReference type="ARBA" id="ARBA00022723"/>
    </source>
</evidence>
<comment type="subcellular location">
    <subcellularLocation>
        <location evidence="1">Nucleus</location>
    </subcellularLocation>
</comment>
<evidence type="ECO:0000313" key="10">
    <source>
        <dbReference type="EMBL" id="KAK1344756.1"/>
    </source>
</evidence>
<dbReference type="InterPro" id="IPR013087">
    <property type="entry name" value="Znf_C2H2_type"/>
</dbReference>
<feature type="domain" description="C2H2-type" evidence="9">
    <location>
        <begin position="337"/>
        <end position="364"/>
    </location>
</feature>
<keyword evidence="6" id="KW-0539">Nucleus</keyword>
<keyword evidence="2" id="KW-0479">Metal-binding</keyword>
<dbReference type="GO" id="GO:0005634">
    <property type="term" value="C:nucleus"/>
    <property type="evidence" value="ECO:0007669"/>
    <property type="project" value="UniProtKB-SubCell"/>
</dbReference>
<dbReference type="FunFam" id="3.30.160.60:FF:002343">
    <property type="entry name" value="Zinc finger protein 33A"/>
    <property type="match status" value="2"/>
</dbReference>
<dbReference type="Gene3D" id="3.30.160.60">
    <property type="entry name" value="Classic Zinc Finger"/>
    <property type="match status" value="5"/>
</dbReference>
<keyword evidence="11" id="KW-1185">Reference proteome</keyword>
<keyword evidence="3" id="KW-0677">Repeat</keyword>
<evidence type="ECO:0000256" key="5">
    <source>
        <dbReference type="ARBA" id="ARBA00022833"/>
    </source>
</evidence>
<organism evidence="10 11">
    <name type="scientific">Cnephaeus nilssonii</name>
    <name type="common">Northern bat</name>
    <name type="synonym">Eptesicus nilssonii</name>
    <dbReference type="NCBI Taxonomy" id="3371016"/>
    <lineage>
        <taxon>Eukaryota</taxon>
        <taxon>Metazoa</taxon>
        <taxon>Chordata</taxon>
        <taxon>Craniata</taxon>
        <taxon>Vertebrata</taxon>
        <taxon>Euteleostomi</taxon>
        <taxon>Mammalia</taxon>
        <taxon>Eutheria</taxon>
        <taxon>Laurasiatheria</taxon>
        <taxon>Chiroptera</taxon>
        <taxon>Yangochiroptera</taxon>
        <taxon>Vespertilionidae</taxon>
        <taxon>Cnephaeus</taxon>
    </lineage>
</organism>
<dbReference type="FunFam" id="3.30.160.60:FF:000478">
    <property type="entry name" value="Zinc finger protein 133"/>
    <property type="match status" value="1"/>
</dbReference>
<dbReference type="InterPro" id="IPR050758">
    <property type="entry name" value="Znf_C2H2-type"/>
</dbReference>
<dbReference type="PANTHER" id="PTHR23234:SF10">
    <property type="entry name" value="RIKEN CDNA 6720489N17 GENE-RELATED"/>
    <property type="match status" value="1"/>
</dbReference>
<dbReference type="InterPro" id="IPR036236">
    <property type="entry name" value="Znf_C2H2_sf"/>
</dbReference>
<reference evidence="10" key="1">
    <citation type="submission" date="2023-06" db="EMBL/GenBank/DDBJ databases">
        <title>Reference genome for the Northern bat (Eptesicus nilssonii), a most northern bat species.</title>
        <authorList>
            <person name="Laine V.N."/>
            <person name="Pulliainen A.T."/>
            <person name="Lilley T.M."/>
        </authorList>
    </citation>
    <scope>NUCLEOTIDE SEQUENCE</scope>
    <source>
        <strain evidence="10">BLF_Eptnil</strain>
        <tissue evidence="10">Kidney</tissue>
    </source>
</reference>
<evidence type="ECO:0000256" key="7">
    <source>
        <dbReference type="PROSITE-ProRule" id="PRU00042"/>
    </source>
</evidence>
<keyword evidence="4 7" id="KW-0863">Zinc-finger</keyword>
<protein>
    <recommendedName>
        <fullName evidence="9">C2H2-type domain-containing protein</fullName>
    </recommendedName>
</protein>
<sequence>MPRTHKDMNRELEGQGNCPPSDLQDRKISEELEKILDKYADGLERSPVTKRRKLFMEANACVETISQKLADGYRKRQEQREKEASRGMLAFRKTLVGEPMSGKQLDIVQGRMRRQLHPRRGYVTRDFGLRRNPGYISCVGENALRILLPLITSQPLNWKKLQIECGKGFSEHSNLRTHTGESPYQCVECGKSFSQSSSLIVHQRTHTGEEPYQCTVCGKRVNKLPFSTHWQVHMVEDLYQCGKSFKNSSHFSAHQETHTGEKPHKCFQCKKSFTKNSSLICHRDIHRRDTLQEARDVTNMRNQHRPEEYTLALTRCLNPIHQKNCWFYPEDSEERLYQCGECGKSFNQNSSLIVHQRTHTGEKLLVWTHCRSKLIN</sequence>
<feature type="domain" description="C2H2-type" evidence="9">
    <location>
        <begin position="233"/>
        <end position="263"/>
    </location>
</feature>
<dbReference type="SUPFAM" id="SSF57667">
    <property type="entry name" value="beta-beta-alpha zinc fingers"/>
    <property type="match status" value="3"/>
</dbReference>
<dbReference type="PROSITE" id="PS00028">
    <property type="entry name" value="ZINC_FINGER_C2H2_1"/>
    <property type="match status" value="3"/>
</dbReference>
<feature type="compositionally biased region" description="Basic and acidic residues" evidence="8">
    <location>
        <begin position="1"/>
        <end position="13"/>
    </location>
</feature>
<gene>
    <name evidence="10" type="ORF">QTO34_013457</name>
</gene>
<feature type="region of interest" description="Disordered" evidence="8">
    <location>
        <begin position="1"/>
        <end position="27"/>
    </location>
</feature>
<evidence type="ECO:0000313" key="11">
    <source>
        <dbReference type="Proteomes" id="UP001177744"/>
    </source>
</evidence>
<evidence type="ECO:0000256" key="6">
    <source>
        <dbReference type="ARBA" id="ARBA00023242"/>
    </source>
</evidence>
<feature type="non-terminal residue" evidence="10">
    <location>
        <position position="376"/>
    </location>
</feature>
<evidence type="ECO:0000256" key="3">
    <source>
        <dbReference type="ARBA" id="ARBA00022737"/>
    </source>
</evidence>
<evidence type="ECO:0000256" key="4">
    <source>
        <dbReference type="ARBA" id="ARBA00022771"/>
    </source>
</evidence>
<dbReference type="SMART" id="SM00355">
    <property type="entry name" value="ZnF_C2H2"/>
    <property type="match status" value="5"/>
</dbReference>
<dbReference type="EMBL" id="JAULJE010000003">
    <property type="protein sequence ID" value="KAK1344756.1"/>
    <property type="molecule type" value="Genomic_DNA"/>
</dbReference>
<evidence type="ECO:0000256" key="8">
    <source>
        <dbReference type="SAM" id="MobiDB-lite"/>
    </source>
</evidence>
<keyword evidence="5" id="KW-0862">Zinc</keyword>
<dbReference type="Pfam" id="PF00096">
    <property type="entry name" value="zf-C2H2"/>
    <property type="match status" value="3"/>
</dbReference>
<comment type="caution">
    <text evidence="10">The sequence shown here is derived from an EMBL/GenBank/DDBJ whole genome shotgun (WGS) entry which is preliminary data.</text>
</comment>
<dbReference type="PROSITE" id="PS50157">
    <property type="entry name" value="ZINC_FINGER_C2H2_2"/>
    <property type="match status" value="4"/>
</dbReference>
<feature type="domain" description="C2H2-type" evidence="9">
    <location>
        <begin position="184"/>
        <end position="211"/>
    </location>
</feature>
<evidence type="ECO:0000256" key="1">
    <source>
        <dbReference type="ARBA" id="ARBA00004123"/>
    </source>
</evidence>
<evidence type="ECO:0000259" key="9">
    <source>
        <dbReference type="PROSITE" id="PS50157"/>
    </source>
</evidence>
<dbReference type="Proteomes" id="UP001177744">
    <property type="component" value="Unassembled WGS sequence"/>
</dbReference>
<dbReference type="PANTHER" id="PTHR23234">
    <property type="entry name" value="ZNF44 PROTEIN"/>
    <property type="match status" value="1"/>
</dbReference>
<dbReference type="AlphaFoldDB" id="A0AA40I8B2"/>
<name>A0AA40I8B2_CNENI</name>
<dbReference type="GO" id="GO:0008270">
    <property type="term" value="F:zinc ion binding"/>
    <property type="evidence" value="ECO:0007669"/>
    <property type="project" value="UniProtKB-KW"/>
</dbReference>
<feature type="domain" description="C2H2-type" evidence="9">
    <location>
        <begin position="264"/>
        <end position="291"/>
    </location>
</feature>